<dbReference type="RefSeq" id="WP_208676054.1">
    <property type="nucleotide sequence ID" value="NZ_CP030139.2"/>
</dbReference>
<reference evidence="1 2" key="1">
    <citation type="journal article" date="2018" name="Sci. Rep.">
        <title>Genome Features and Biochemical Characteristics of a Robust, Fast Growing and Naturally Transformable Cyanobacterium Synechococcus elongatus PCC 11801 Isolated from India.</title>
        <authorList>
            <person name="Jaiswal D."/>
            <person name="Sengupta A."/>
            <person name="Sohoni S."/>
            <person name="Sengupta S."/>
            <person name="Phadnavis A.G."/>
            <person name="Pakrasi H.B."/>
            <person name="Wangikar P.P."/>
        </authorList>
    </citation>
    <scope>NUCLEOTIDE SEQUENCE [LARGE SCALE GENOMIC DNA]</scope>
    <source>
        <strain evidence="1 2">PCC 11801</strain>
    </source>
</reference>
<name>A0AAQ3MBS0_SYNEL</name>
<accession>A0AAQ3MBS0</accession>
<evidence type="ECO:0000313" key="2">
    <source>
        <dbReference type="Proteomes" id="UP000267249"/>
    </source>
</evidence>
<organism evidence="1 2">
    <name type="scientific">Synechococcus elongatus PCC 11801</name>
    <dbReference type="NCBI Taxonomy" id="2219813"/>
    <lineage>
        <taxon>Bacteria</taxon>
        <taxon>Bacillati</taxon>
        <taxon>Cyanobacteriota</taxon>
        <taxon>Cyanophyceae</taxon>
        <taxon>Synechococcales</taxon>
        <taxon>Synechococcaceae</taxon>
        <taxon>Synechococcus</taxon>
    </lineage>
</organism>
<evidence type="ECO:0000313" key="1">
    <source>
        <dbReference type="EMBL" id="WVS92411.1"/>
    </source>
</evidence>
<dbReference type="EMBL" id="CP030139">
    <property type="protein sequence ID" value="WVS92411.1"/>
    <property type="molecule type" value="Genomic_DNA"/>
</dbReference>
<gene>
    <name evidence="1" type="ORF">DOP62_13710</name>
</gene>
<dbReference type="Proteomes" id="UP000267249">
    <property type="component" value="Chromosome"/>
</dbReference>
<proteinExistence type="predicted"/>
<protein>
    <submittedName>
        <fullName evidence="1">Uncharacterized protein</fullName>
    </submittedName>
</protein>
<dbReference type="AlphaFoldDB" id="A0AAQ3MBS0"/>
<sequence length="48" mass="5153">MVFCLPATTLLAFPKEAALPQAQARIILRSSRSVQPPLYLATKAGSPK</sequence>